<dbReference type="PROSITE" id="PS50949">
    <property type="entry name" value="HTH_GNTR"/>
    <property type="match status" value="1"/>
</dbReference>
<dbReference type="InterPro" id="IPR036390">
    <property type="entry name" value="WH_DNA-bd_sf"/>
</dbReference>
<name>A0A1W6WXG0_BACTU</name>
<dbReference type="GeneID" id="67470485"/>
<dbReference type="InterPro" id="IPR036388">
    <property type="entry name" value="WH-like_DNA-bd_sf"/>
</dbReference>
<evidence type="ECO:0000313" key="6">
    <source>
        <dbReference type="Proteomes" id="UP000194143"/>
    </source>
</evidence>
<dbReference type="AlphaFoldDB" id="A0A1W6WXG0"/>
<dbReference type="Proteomes" id="UP000194143">
    <property type="component" value="Plasmid poh1"/>
</dbReference>
<dbReference type="Gene3D" id="1.20.120.530">
    <property type="entry name" value="GntR ligand-binding domain-like"/>
    <property type="match status" value="1"/>
</dbReference>
<keyword evidence="5" id="KW-0614">Plasmid</keyword>
<dbReference type="SUPFAM" id="SSF46785">
    <property type="entry name" value="Winged helix' DNA-binding domain"/>
    <property type="match status" value="1"/>
</dbReference>
<dbReference type="Pfam" id="PF00392">
    <property type="entry name" value="GntR"/>
    <property type="match status" value="1"/>
</dbReference>
<gene>
    <name evidence="5" type="ORF">CAB88_29885</name>
</gene>
<protein>
    <submittedName>
        <fullName evidence="5">GntR family transcriptional regulator</fullName>
    </submittedName>
</protein>
<reference evidence="5 6" key="1">
    <citation type="submission" date="2017-04" db="EMBL/GenBank/DDBJ databases">
        <title>Complete Genome Sequence of Bacillus thuringiensis type Strain ATCC 10792.</title>
        <authorList>
            <person name="Oh D.-H."/>
            <person name="Park B.-J."/>
            <person name="Shuai W."/>
            <person name="Chelliah R."/>
        </authorList>
    </citation>
    <scope>NUCLEOTIDE SEQUENCE [LARGE SCALE GENOMIC DNA]</scope>
    <source>
        <strain evidence="5 6">ATCC 10792</strain>
        <plasmid evidence="5 6">poh1</plasmid>
    </source>
</reference>
<dbReference type="Pfam" id="PF07729">
    <property type="entry name" value="FCD"/>
    <property type="match status" value="1"/>
</dbReference>
<dbReference type="InterPro" id="IPR011711">
    <property type="entry name" value="GntR_C"/>
</dbReference>
<keyword evidence="1" id="KW-0805">Transcription regulation</keyword>
<keyword evidence="3" id="KW-0804">Transcription</keyword>
<sequence length="225" mass="25582">MPIPKNLNKQTRFSAKTIVLNQLQDWIIEGVLRPNEKINDTELAQALGVSRTPVREALQILELSGLVEMVPGQKTKISPINVADVPLIYETIASIHTLAGKQAINNIKTSDIKALTLINKEFKQAIEKMDTRNALTLDLKFHNLIVEISKNKYIEPFLENLHLHALRLEYIFFQNVIHDSRSIDEHTDIIKALEIGDSSLLENTMSNNWLRPMKDVQNILTSKNL</sequence>
<feature type="domain" description="HTH gntR-type" evidence="4">
    <location>
        <begin position="13"/>
        <end position="80"/>
    </location>
</feature>
<evidence type="ECO:0000256" key="1">
    <source>
        <dbReference type="ARBA" id="ARBA00023015"/>
    </source>
</evidence>
<organism evidence="5 6">
    <name type="scientific">Bacillus thuringiensis</name>
    <dbReference type="NCBI Taxonomy" id="1428"/>
    <lineage>
        <taxon>Bacteria</taxon>
        <taxon>Bacillati</taxon>
        <taxon>Bacillota</taxon>
        <taxon>Bacilli</taxon>
        <taxon>Bacillales</taxon>
        <taxon>Bacillaceae</taxon>
        <taxon>Bacillus</taxon>
        <taxon>Bacillus cereus group</taxon>
    </lineage>
</organism>
<dbReference type="PANTHER" id="PTHR43537:SF24">
    <property type="entry name" value="GLUCONATE OPERON TRANSCRIPTIONAL REPRESSOR"/>
    <property type="match status" value="1"/>
</dbReference>
<keyword evidence="2" id="KW-0238">DNA-binding</keyword>
<dbReference type="PANTHER" id="PTHR43537">
    <property type="entry name" value="TRANSCRIPTIONAL REGULATOR, GNTR FAMILY"/>
    <property type="match status" value="1"/>
</dbReference>
<dbReference type="SUPFAM" id="SSF48008">
    <property type="entry name" value="GntR ligand-binding domain-like"/>
    <property type="match status" value="1"/>
</dbReference>
<dbReference type="InterPro" id="IPR000524">
    <property type="entry name" value="Tscrpt_reg_HTH_GntR"/>
</dbReference>
<dbReference type="RefSeq" id="WP_024927975.1">
    <property type="nucleotide sequence ID" value="NZ_CP021062.1"/>
</dbReference>
<dbReference type="Gene3D" id="1.10.10.10">
    <property type="entry name" value="Winged helix-like DNA-binding domain superfamily/Winged helix DNA-binding domain"/>
    <property type="match status" value="1"/>
</dbReference>
<evidence type="ECO:0000259" key="4">
    <source>
        <dbReference type="PROSITE" id="PS50949"/>
    </source>
</evidence>
<evidence type="ECO:0000313" key="5">
    <source>
        <dbReference type="EMBL" id="ARP61236.1"/>
    </source>
</evidence>
<proteinExistence type="predicted"/>
<dbReference type="InterPro" id="IPR008920">
    <property type="entry name" value="TF_FadR/GntR_C"/>
</dbReference>
<keyword evidence="6" id="KW-1185">Reference proteome</keyword>
<dbReference type="EMBL" id="CP021062">
    <property type="protein sequence ID" value="ARP61236.1"/>
    <property type="molecule type" value="Genomic_DNA"/>
</dbReference>
<dbReference type="SMART" id="SM00345">
    <property type="entry name" value="HTH_GNTR"/>
    <property type="match status" value="1"/>
</dbReference>
<evidence type="ECO:0000256" key="3">
    <source>
        <dbReference type="ARBA" id="ARBA00023163"/>
    </source>
</evidence>
<dbReference type="SMART" id="SM00895">
    <property type="entry name" value="FCD"/>
    <property type="match status" value="1"/>
</dbReference>
<evidence type="ECO:0000256" key="2">
    <source>
        <dbReference type="ARBA" id="ARBA00023125"/>
    </source>
</evidence>
<dbReference type="PRINTS" id="PR00035">
    <property type="entry name" value="HTHGNTR"/>
</dbReference>
<dbReference type="GO" id="GO:0003677">
    <property type="term" value="F:DNA binding"/>
    <property type="evidence" value="ECO:0007669"/>
    <property type="project" value="UniProtKB-KW"/>
</dbReference>
<dbReference type="CDD" id="cd07377">
    <property type="entry name" value="WHTH_GntR"/>
    <property type="match status" value="1"/>
</dbReference>
<accession>A0A1W6WXG0</accession>
<dbReference type="GO" id="GO:0003700">
    <property type="term" value="F:DNA-binding transcription factor activity"/>
    <property type="evidence" value="ECO:0007669"/>
    <property type="project" value="InterPro"/>
</dbReference>
<geneLocation type="plasmid" evidence="5 6">
    <name>poh1</name>
</geneLocation>